<dbReference type="Proteomes" id="UP000235670">
    <property type="component" value="Unassembled WGS sequence"/>
</dbReference>
<evidence type="ECO:0000313" key="8">
    <source>
        <dbReference type="Proteomes" id="UP000427636"/>
    </source>
</evidence>
<feature type="region of interest" description="Disordered" evidence="4">
    <location>
        <begin position="107"/>
        <end position="187"/>
    </location>
</feature>
<dbReference type="InterPro" id="IPR011344">
    <property type="entry name" value="ssDNA-bd"/>
</dbReference>
<evidence type="ECO:0000256" key="1">
    <source>
        <dbReference type="ARBA" id="ARBA00023125"/>
    </source>
</evidence>
<dbReference type="Gene3D" id="2.40.50.140">
    <property type="entry name" value="Nucleic acid-binding proteins"/>
    <property type="match status" value="1"/>
</dbReference>
<dbReference type="Pfam" id="PF00436">
    <property type="entry name" value="SSB"/>
    <property type="match status" value="1"/>
</dbReference>
<name>A0A2N6SDP3_9BACL</name>
<dbReference type="EMBL" id="PNGT01000007">
    <property type="protein sequence ID" value="PMC52036.1"/>
    <property type="molecule type" value="Genomic_DNA"/>
</dbReference>
<feature type="compositionally biased region" description="Low complexity" evidence="4">
    <location>
        <begin position="120"/>
        <end position="150"/>
    </location>
</feature>
<dbReference type="InterPro" id="IPR000424">
    <property type="entry name" value="Primosome_PriB/ssb"/>
</dbReference>
<dbReference type="NCBIfam" id="TIGR00621">
    <property type="entry name" value="ssb"/>
    <property type="match status" value="1"/>
</dbReference>
<comment type="subunit">
    <text evidence="2">Homotetramer.</text>
</comment>
<evidence type="ECO:0000313" key="6">
    <source>
        <dbReference type="EMBL" id="QGS07333.1"/>
    </source>
</evidence>
<evidence type="ECO:0000256" key="3">
    <source>
        <dbReference type="RuleBase" id="RU000524"/>
    </source>
</evidence>
<dbReference type="InterPro" id="IPR012340">
    <property type="entry name" value="NA-bd_OB-fold"/>
</dbReference>
<dbReference type="SUPFAM" id="SSF50249">
    <property type="entry name" value="Nucleic acid-binding proteins"/>
    <property type="match status" value="1"/>
</dbReference>
<dbReference type="PROSITE" id="PS50935">
    <property type="entry name" value="SSB"/>
    <property type="match status" value="1"/>
</dbReference>
<dbReference type="GeneID" id="84802235"/>
<evidence type="ECO:0000313" key="7">
    <source>
        <dbReference type="Proteomes" id="UP000235670"/>
    </source>
</evidence>
<keyword evidence="8" id="KW-1185">Reference proteome</keyword>
<protein>
    <recommendedName>
        <fullName evidence="2 3">Single-stranded DNA-binding protein</fullName>
        <shortName evidence="2">SSB</shortName>
    </recommendedName>
</protein>
<reference evidence="6 8" key="2">
    <citation type="submission" date="2019-11" db="EMBL/GenBank/DDBJ databases">
        <title>FDA dAtabase for Regulatory Grade micrObial Sequences (FDA-ARGOS): Supporting development and validation of Infectious Disease Dx tests.</title>
        <authorList>
            <person name="Turner S."/>
            <person name="Byrd R."/>
            <person name="Tallon L."/>
            <person name="Sadzewicz L."/>
            <person name="Vavikolanu K."/>
            <person name="Mehta A."/>
            <person name="Aluvathingal J."/>
            <person name="Nadendla S."/>
            <person name="Myers T."/>
            <person name="Yan Y."/>
            <person name="Sichtig H."/>
        </authorList>
    </citation>
    <scope>NUCLEOTIDE SEQUENCE [LARGE SCALE GENOMIC DNA]</scope>
    <source>
        <strain evidence="6 8">FDAARGOS_742</strain>
    </source>
</reference>
<dbReference type="GO" id="GO:0003697">
    <property type="term" value="F:single-stranded DNA binding"/>
    <property type="evidence" value="ECO:0007669"/>
    <property type="project" value="UniProtKB-UniRule"/>
</dbReference>
<dbReference type="CDD" id="cd04496">
    <property type="entry name" value="SSB_OBF"/>
    <property type="match status" value="1"/>
</dbReference>
<gene>
    <name evidence="6" type="primary">ssb</name>
    <name evidence="5" type="ORF">CJ218_06460</name>
    <name evidence="6" type="ORF">FOC50_03055</name>
</gene>
<dbReference type="AlphaFoldDB" id="A0A2N6SDP3"/>
<dbReference type="GO" id="GO:0009295">
    <property type="term" value="C:nucleoid"/>
    <property type="evidence" value="ECO:0007669"/>
    <property type="project" value="TreeGrafter"/>
</dbReference>
<feature type="compositionally biased region" description="Polar residues" evidence="4">
    <location>
        <begin position="107"/>
        <end position="119"/>
    </location>
</feature>
<sequence>MINNVVLVGRLTKDPELRYSSSNIPMVYFTIAVNRTFADQSGQRQADFISCVAFRKQAENMARFLGRGSLIGVEGRIQTRNYQGKDGNTVYVTEVVADRIQFLESKSSSNRQNNGFDSMSFNQPQSQPSFNNNQNYYNNTNQNQGQANSAMQDFINDSSSFSDFGENFPSNLDDDFMQDVVNPFKED</sequence>
<dbReference type="HAMAP" id="MF_00984">
    <property type="entry name" value="SSB"/>
    <property type="match status" value="1"/>
</dbReference>
<dbReference type="Proteomes" id="UP000427636">
    <property type="component" value="Chromosome"/>
</dbReference>
<dbReference type="EMBL" id="CP046313">
    <property type="protein sequence ID" value="QGS07333.1"/>
    <property type="molecule type" value="Genomic_DNA"/>
</dbReference>
<reference evidence="5 7" key="1">
    <citation type="submission" date="2017-09" db="EMBL/GenBank/DDBJ databases">
        <title>Bacterial strain isolated from the female urinary microbiota.</title>
        <authorList>
            <person name="Thomas-White K."/>
            <person name="Kumar N."/>
            <person name="Forster S."/>
            <person name="Putonti C."/>
            <person name="Lawley T."/>
            <person name="Wolfe A.J."/>
        </authorList>
    </citation>
    <scope>NUCLEOTIDE SEQUENCE [LARGE SCALE GENOMIC DNA]</scope>
    <source>
        <strain evidence="5 7">UMB0186</strain>
    </source>
</reference>
<dbReference type="PANTHER" id="PTHR10302:SF27">
    <property type="entry name" value="SINGLE-STRANDED DNA-BINDING PROTEIN"/>
    <property type="match status" value="1"/>
</dbReference>
<evidence type="ECO:0000256" key="4">
    <source>
        <dbReference type="SAM" id="MobiDB-lite"/>
    </source>
</evidence>
<comment type="caution">
    <text evidence="2">Lacks conserved residue(s) required for the propagation of feature annotation.</text>
</comment>
<dbReference type="OrthoDB" id="9809878at2"/>
<keyword evidence="1 2" id="KW-0238">DNA-binding</keyword>
<evidence type="ECO:0000256" key="2">
    <source>
        <dbReference type="HAMAP-Rule" id="MF_00984"/>
    </source>
</evidence>
<dbReference type="RefSeq" id="WP_006364056.1">
    <property type="nucleotide sequence ID" value="NZ_CAKARP010000002.1"/>
</dbReference>
<dbReference type="STRING" id="84135.GCA_001052115_00565"/>
<dbReference type="GO" id="GO:0006260">
    <property type="term" value="P:DNA replication"/>
    <property type="evidence" value="ECO:0007669"/>
    <property type="project" value="InterPro"/>
</dbReference>
<dbReference type="PANTHER" id="PTHR10302">
    <property type="entry name" value="SINGLE-STRANDED DNA-BINDING PROTEIN"/>
    <property type="match status" value="1"/>
</dbReference>
<accession>A0A2N6SDP3</accession>
<organism evidence="5 7">
    <name type="scientific">Gemella sanguinis</name>
    <dbReference type="NCBI Taxonomy" id="84135"/>
    <lineage>
        <taxon>Bacteria</taxon>
        <taxon>Bacillati</taxon>
        <taxon>Bacillota</taxon>
        <taxon>Bacilli</taxon>
        <taxon>Bacillales</taxon>
        <taxon>Gemellaceae</taxon>
        <taxon>Gemella</taxon>
    </lineage>
</organism>
<proteinExistence type="inferred from homology"/>
<evidence type="ECO:0000313" key="5">
    <source>
        <dbReference type="EMBL" id="PMC52036.1"/>
    </source>
</evidence>